<accession>A0A6L9GB07</accession>
<comment type="caution">
    <text evidence="1">The sequence shown here is derived from an EMBL/GenBank/DDBJ whole genome shotgun (WGS) entry which is preliminary data.</text>
</comment>
<dbReference type="RefSeq" id="WP_146956155.1">
    <property type="nucleotide sequence ID" value="NZ_CM125969.1"/>
</dbReference>
<dbReference type="Proteomes" id="UP000477543">
    <property type="component" value="Unassembled WGS sequence"/>
</dbReference>
<gene>
    <name evidence="1" type="ORF">GT020_16565</name>
</gene>
<dbReference type="AlphaFoldDB" id="A0A6L9GB07"/>
<sequence>MSIFKHLDSHASVQIAVREKVGFIDFPEARSEFLLRDEVLLGHIETIGALYSDCRQAAVV</sequence>
<organism evidence="1 2">
    <name type="scientific">Glutamicibacter soli</name>
    <dbReference type="NCBI Taxonomy" id="453836"/>
    <lineage>
        <taxon>Bacteria</taxon>
        <taxon>Bacillati</taxon>
        <taxon>Actinomycetota</taxon>
        <taxon>Actinomycetes</taxon>
        <taxon>Micrococcales</taxon>
        <taxon>Micrococcaceae</taxon>
        <taxon>Glutamicibacter</taxon>
    </lineage>
</organism>
<reference evidence="1 2" key="1">
    <citation type="submission" date="2020-01" db="EMBL/GenBank/DDBJ databases">
        <title>Glutamicibacter soli M275.</title>
        <authorList>
            <person name="Meng X."/>
        </authorList>
    </citation>
    <scope>NUCLEOTIDE SEQUENCE [LARGE SCALE GENOMIC DNA]</scope>
    <source>
        <strain evidence="1 2">M275</strain>
    </source>
</reference>
<protein>
    <submittedName>
        <fullName evidence="1">Uncharacterized protein</fullName>
    </submittedName>
</protein>
<evidence type="ECO:0000313" key="2">
    <source>
        <dbReference type="Proteomes" id="UP000477543"/>
    </source>
</evidence>
<evidence type="ECO:0000313" key="1">
    <source>
        <dbReference type="EMBL" id="NAZ17660.1"/>
    </source>
</evidence>
<name>A0A6L9GB07_9MICC</name>
<dbReference type="EMBL" id="WYDN01000021">
    <property type="protein sequence ID" value="NAZ17660.1"/>
    <property type="molecule type" value="Genomic_DNA"/>
</dbReference>
<proteinExistence type="predicted"/>